<organism evidence="1 2">
    <name type="scientific">Mucisphaera calidilacus</name>
    <dbReference type="NCBI Taxonomy" id="2527982"/>
    <lineage>
        <taxon>Bacteria</taxon>
        <taxon>Pseudomonadati</taxon>
        <taxon>Planctomycetota</taxon>
        <taxon>Phycisphaerae</taxon>
        <taxon>Phycisphaerales</taxon>
        <taxon>Phycisphaeraceae</taxon>
        <taxon>Mucisphaera</taxon>
    </lineage>
</organism>
<dbReference type="Proteomes" id="UP000320386">
    <property type="component" value="Chromosome"/>
</dbReference>
<accession>A0A518BVU4</accession>
<gene>
    <name evidence="1" type="ORF">Pan265_09260</name>
</gene>
<reference evidence="1 2" key="1">
    <citation type="submission" date="2019-02" db="EMBL/GenBank/DDBJ databases">
        <title>Deep-cultivation of Planctomycetes and their phenomic and genomic characterization uncovers novel biology.</title>
        <authorList>
            <person name="Wiegand S."/>
            <person name="Jogler M."/>
            <person name="Boedeker C."/>
            <person name="Pinto D."/>
            <person name="Vollmers J."/>
            <person name="Rivas-Marin E."/>
            <person name="Kohn T."/>
            <person name="Peeters S.H."/>
            <person name="Heuer A."/>
            <person name="Rast P."/>
            <person name="Oberbeckmann S."/>
            <person name="Bunk B."/>
            <person name="Jeske O."/>
            <person name="Meyerdierks A."/>
            <person name="Storesund J.E."/>
            <person name="Kallscheuer N."/>
            <person name="Luecker S."/>
            <person name="Lage O.M."/>
            <person name="Pohl T."/>
            <person name="Merkel B.J."/>
            <person name="Hornburger P."/>
            <person name="Mueller R.-W."/>
            <person name="Bruemmer F."/>
            <person name="Labrenz M."/>
            <person name="Spormann A.M."/>
            <person name="Op den Camp H."/>
            <person name="Overmann J."/>
            <person name="Amann R."/>
            <person name="Jetten M.S.M."/>
            <person name="Mascher T."/>
            <person name="Medema M.H."/>
            <person name="Devos D.P."/>
            <person name="Kaster A.-K."/>
            <person name="Ovreas L."/>
            <person name="Rohde M."/>
            <person name="Galperin M.Y."/>
            <person name="Jogler C."/>
        </authorList>
    </citation>
    <scope>NUCLEOTIDE SEQUENCE [LARGE SCALE GENOMIC DNA]</scope>
    <source>
        <strain evidence="1 2">Pan265</strain>
    </source>
</reference>
<protein>
    <submittedName>
        <fullName evidence="1">Uncharacterized protein</fullName>
    </submittedName>
</protein>
<sequence>MTTVTHEIHFARKTRHKVIKTGPPPEPSPPTGRIPRVSKLMALAIRFDKMLVNGEVASMSDLARLTRVTQPRMTQIMNLLHLAPDIQEELLNLPLVHTGNDTITERDVRPITRNTEWVDQRTTWRLLKLRYRDAVIAHRVALPP</sequence>
<proteinExistence type="predicted"/>
<keyword evidence="2" id="KW-1185">Reference proteome</keyword>
<evidence type="ECO:0000313" key="1">
    <source>
        <dbReference type="EMBL" id="QDU71081.1"/>
    </source>
</evidence>
<dbReference type="AlphaFoldDB" id="A0A518BVU4"/>
<dbReference type="OrthoDB" id="285475at2"/>
<evidence type="ECO:0000313" key="2">
    <source>
        <dbReference type="Proteomes" id="UP000320386"/>
    </source>
</evidence>
<name>A0A518BVU4_9BACT</name>
<dbReference type="EMBL" id="CP036280">
    <property type="protein sequence ID" value="QDU71081.1"/>
    <property type="molecule type" value="Genomic_DNA"/>
</dbReference>
<dbReference type="RefSeq" id="WP_145445221.1">
    <property type="nucleotide sequence ID" value="NZ_CP036280.1"/>
</dbReference>
<dbReference type="KEGG" id="mcad:Pan265_09260"/>